<comment type="caution">
    <text evidence="1">The sequence shown here is derived from an EMBL/GenBank/DDBJ whole genome shotgun (WGS) entry which is preliminary data.</text>
</comment>
<accession>A0AAW1LJC2</accession>
<dbReference type="Proteomes" id="UP001458880">
    <property type="component" value="Unassembled WGS sequence"/>
</dbReference>
<evidence type="ECO:0008006" key="3">
    <source>
        <dbReference type="Google" id="ProtNLM"/>
    </source>
</evidence>
<gene>
    <name evidence="1" type="ORF">QE152_g12392</name>
</gene>
<dbReference type="EMBL" id="JASPKY010000112">
    <property type="protein sequence ID" value="KAK9736520.1"/>
    <property type="molecule type" value="Genomic_DNA"/>
</dbReference>
<sequence length="203" mass="23380">MSASLHSLTSNHNEKKLVHRYILQELMKNHSKSAAIKLTAKQLGIGERTVWDIVKEIDSIGNPSSPPKKRSRTTIYDDLDEGQKSAIRRHVHSFFLRNELPTCTKILDVVNADDTLPELKRTTLWKVLKKLGFKWEKRIKSEKLPTATWKKDALVNWLLSKGIFMKSKHRARLIVEKELLVALSSMTPRFEKLCADKQPPECK</sequence>
<reference evidence="1 2" key="1">
    <citation type="journal article" date="2024" name="BMC Genomics">
        <title>De novo assembly and annotation of Popillia japonica's genome with initial clues to its potential as an invasive pest.</title>
        <authorList>
            <person name="Cucini C."/>
            <person name="Boschi S."/>
            <person name="Funari R."/>
            <person name="Cardaioli E."/>
            <person name="Iannotti N."/>
            <person name="Marturano G."/>
            <person name="Paoli F."/>
            <person name="Bruttini M."/>
            <person name="Carapelli A."/>
            <person name="Frati F."/>
            <person name="Nardi F."/>
        </authorList>
    </citation>
    <scope>NUCLEOTIDE SEQUENCE [LARGE SCALE GENOMIC DNA]</scope>
    <source>
        <strain evidence="1">DMR45628</strain>
    </source>
</reference>
<protein>
    <recommendedName>
        <fullName evidence="3">Transposase</fullName>
    </recommendedName>
</protein>
<evidence type="ECO:0000313" key="2">
    <source>
        <dbReference type="Proteomes" id="UP001458880"/>
    </source>
</evidence>
<organism evidence="1 2">
    <name type="scientific">Popillia japonica</name>
    <name type="common">Japanese beetle</name>
    <dbReference type="NCBI Taxonomy" id="7064"/>
    <lineage>
        <taxon>Eukaryota</taxon>
        <taxon>Metazoa</taxon>
        <taxon>Ecdysozoa</taxon>
        <taxon>Arthropoda</taxon>
        <taxon>Hexapoda</taxon>
        <taxon>Insecta</taxon>
        <taxon>Pterygota</taxon>
        <taxon>Neoptera</taxon>
        <taxon>Endopterygota</taxon>
        <taxon>Coleoptera</taxon>
        <taxon>Polyphaga</taxon>
        <taxon>Scarabaeiformia</taxon>
        <taxon>Scarabaeidae</taxon>
        <taxon>Rutelinae</taxon>
        <taxon>Popillia</taxon>
    </lineage>
</organism>
<proteinExistence type="predicted"/>
<keyword evidence="2" id="KW-1185">Reference proteome</keyword>
<dbReference type="AlphaFoldDB" id="A0AAW1LJC2"/>
<evidence type="ECO:0000313" key="1">
    <source>
        <dbReference type="EMBL" id="KAK9736520.1"/>
    </source>
</evidence>
<name>A0AAW1LJC2_POPJA</name>